<dbReference type="EMBL" id="JBBKZU010000007">
    <property type="protein sequence ID" value="MEJ8812852.1"/>
    <property type="molecule type" value="Genomic_DNA"/>
</dbReference>
<keyword evidence="2" id="KW-0472">Membrane</keyword>
<dbReference type="RefSeq" id="WP_340358384.1">
    <property type="nucleotide sequence ID" value="NZ_JBBKZU010000007.1"/>
</dbReference>
<gene>
    <name evidence="3" type="ORF">WKW77_17340</name>
</gene>
<organism evidence="3 4">
    <name type="scientific">Variovorax ureilyticus</name>
    <dbReference type="NCBI Taxonomy" id="1836198"/>
    <lineage>
        <taxon>Bacteria</taxon>
        <taxon>Pseudomonadati</taxon>
        <taxon>Pseudomonadota</taxon>
        <taxon>Betaproteobacteria</taxon>
        <taxon>Burkholderiales</taxon>
        <taxon>Comamonadaceae</taxon>
        <taxon>Variovorax</taxon>
    </lineage>
</organism>
<keyword evidence="2" id="KW-1133">Transmembrane helix</keyword>
<protein>
    <submittedName>
        <fullName evidence="3">Uncharacterized protein</fullName>
    </submittedName>
</protein>
<comment type="caution">
    <text evidence="3">The sequence shown here is derived from an EMBL/GenBank/DDBJ whole genome shotgun (WGS) entry which is preliminary data.</text>
</comment>
<evidence type="ECO:0000313" key="3">
    <source>
        <dbReference type="EMBL" id="MEJ8812852.1"/>
    </source>
</evidence>
<feature type="transmembrane region" description="Helical" evidence="2">
    <location>
        <begin position="6"/>
        <end position="29"/>
    </location>
</feature>
<reference evidence="3 4" key="1">
    <citation type="submission" date="2024-03" db="EMBL/GenBank/DDBJ databases">
        <title>Novel species of the genus Variovorax.</title>
        <authorList>
            <person name="Liu Q."/>
            <person name="Xin Y.-H."/>
        </authorList>
    </citation>
    <scope>NUCLEOTIDE SEQUENCE [LARGE SCALE GENOMIC DNA]</scope>
    <source>
        <strain evidence="3 4">KACC 18899</strain>
    </source>
</reference>
<evidence type="ECO:0000256" key="2">
    <source>
        <dbReference type="SAM" id="Phobius"/>
    </source>
</evidence>
<keyword evidence="2" id="KW-0812">Transmembrane</keyword>
<feature type="region of interest" description="Disordered" evidence="1">
    <location>
        <begin position="37"/>
        <end position="62"/>
    </location>
</feature>
<feature type="compositionally biased region" description="Basic and acidic residues" evidence="1">
    <location>
        <begin position="37"/>
        <end position="56"/>
    </location>
</feature>
<evidence type="ECO:0000313" key="4">
    <source>
        <dbReference type="Proteomes" id="UP001365846"/>
    </source>
</evidence>
<dbReference type="Proteomes" id="UP001365846">
    <property type="component" value="Unassembled WGS sequence"/>
</dbReference>
<sequence>MHTALILSLSFIPIALVCGGIALGAYIASMHSDRAEEQREHAREIGGSRSHVQRELSRKRRF</sequence>
<evidence type="ECO:0000256" key="1">
    <source>
        <dbReference type="SAM" id="MobiDB-lite"/>
    </source>
</evidence>
<keyword evidence="4" id="KW-1185">Reference proteome</keyword>
<accession>A0ABU8VI64</accession>
<proteinExistence type="predicted"/>
<name>A0ABU8VI64_9BURK</name>